<feature type="domain" description="F-box" evidence="1">
    <location>
        <begin position="8"/>
        <end position="57"/>
    </location>
</feature>
<comment type="caution">
    <text evidence="2">The sequence shown here is derived from an EMBL/GenBank/DDBJ whole genome shotgun (WGS) entry which is preliminary data.</text>
</comment>
<dbReference type="InterPro" id="IPR001810">
    <property type="entry name" value="F-box_dom"/>
</dbReference>
<name>A0AAW1P1P2_9CHLO</name>
<evidence type="ECO:0000259" key="1">
    <source>
        <dbReference type="PROSITE" id="PS50181"/>
    </source>
</evidence>
<gene>
    <name evidence="2" type="ORF">WJX73_001968</name>
</gene>
<evidence type="ECO:0000313" key="2">
    <source>
        <dbReference type="EMBL" id="KAK9802609.1"/>
    </source>
</evidence>
<organism evidence="2 3">
    <name type="scientific">Symbiochloris irregularis</name>
    <dbReference type="NCBI Taxonomy" id="706552"/>
    <lineage>
        <taxon>Eukaryota</taxon>
        <taxon>Viridiplantae</taxon>
        <taxon>Chlorophyta</taxon>
        <taxon>core chlorophytes</taxon>
        <taxon>Trebouxiophyceae</taxon>
        <taxon>Trebouxiales</taxon>
        <taxon>Trebouxiaceae</taxon>
        <taxon>Symbiochloris</taxon>
    </lineage>
</organism>
<dbReference type="PROSITE" id="PS50181">
    <property type="entry name" value="FBOX"/>
    <property type="match status" value="1"/>
</dbReference>
<accession>A0AAW1P1P2</accession>
<evidence type="ECO:0000313" key="3">
    <source>
        <dbReference type="Proteomes" id="UP001465755"/>
    </source>
</evidence>
<dbReference type="Proteomes" id="UP001465755">
    <property type="component" value="Unassembled WGS sequence"/>
</dbReference>
<dbReference type="SUPFAM" id="SSF81383">
    <property type="entry name" value="F-box domain"/>
    <property type="match status" value="1"/>
</dbReference>
<dbReference type="InterPro" id="IPR036047">
    <property type="entry name" value="F-box-like_dom_sf"/>
</dbReference>
<dbReference type="AlphaFoldDB" id="A0AAW1P1P2"/>
<proteinExistence type="predicted"/>
<dbReference type="Pfam" id="PF12937">
    <property type="entry name" value="F-box-like"/>
    <property type="match status" value="1"/>
</dbReference>
<sequence>MQAPAERWPSWANMPSELLTRVFWHLSTRGKLKAELVCRAWNGVLCNPQVPGLWGNLTVQLDKLHSRIYPKEEADVDCRLRCIPSTPELFAPICRWTRARSPGMESLLLTTGHCEECSPAQPSCEQHDCNNSPDRVNSALVMLLACLSGRPLDIAISLQCEASLLPPFAPAQPHDPQLHPTPRAKPAEFSRRGCGLLPSHWAPHKPYTSPASVLQL</sequence>
<dbReference type="Gene3D" id="1.20.1280.50">
    <property type="match status" value="1"/>
</dbReference>
<protein>
    <recommendedName>
        <fullName evidence="1">F-box domain-containing protein</fullName>
    </recommendedName>
</protein>
<dbReference type="EMBL" id="JALJOQ010000070">
    <property type="protein sequence ID" value="KAK9802609.1"/>
    <property type="molecule type" value="Genomic_DNA"/>
</dbReference>
<keyword evidence="3" id="KW-1185">Reference proteome</keyword>
<reference evidence="2 3" key="1">
    <citation type="journal article" date="2024" name="Nat. Commun.">
        <title>Phylogenomics reveals the evolutionary origins of lichenization in chlorophyte algae.</title>
        <authorList>
            <person name="Puginier C."/>
            <person name="Libourel C."/>
            <person name="Otte J."/>
            <person name="Skaloud P."/>
            <person name="Haon M."/>
            <person name="Grisel S."/>
            <person name="Petersen M."/>
            <person name="Berrin J.G."/>
            <person name="Delaux P.M."/>
            <person name="Dal Grande F."/>
            <person name="Keller J."/>
        </authorList>
    </citation>
    <scope>NUCLEOTIDE SEQUENCE [LARGE SCALE GENOMIC DNA]</scope>
    <source>
        <strain evidence="2 3">SAG 2036</strain>
    </source>
</reference>